<dbReference type="SMART" id="SM01126">
    <property type="entry name" value="DDE_Tnp_IS1595"/>
    <property type="match status" value="1"/>
</dbReference>
<name>A0A0P4VM47_9HEMI</name>
<accession>A0A0P4VM47</accession>
<dbReference type="InterPro" id="IPR024445">
    <property type="entry name" value="Tnp_ISXO2-like"/>
</dbReference>
<protein>
    <submittedName>
        <fullName evidence="2">Putative isxo2-like transposase domain protein</fullName>
    </submittedName>
</protein>
<evidence type="ECO:0000313" key="2">
    <source>
        <dbReference type="EMBL" id="JAI53513.1"/>
    </source>
</evidence>
<dbReference type="InterPro" id="IPR053164">
    <property type="entry name" value="IS1016-like_transposase"/>
</dbReference>
<proteinExistence type="evidence at transcript level"/>
<dbReference type="Pfam" id="PF12762">
    <property type="entry name" value="DDE_Tnp_IS1595"/>
    <property type="match status" value="1"/>
</dbReference>
<sequence>KVLRFCMDMGLISNRYVCPKCEKEMKLVKQSGAIDKYEWRCRVYSTPSHDVRRSLRKGSWFERSKISIIDLLLMTEFFVKKRTQSDVCFELGLSGTTVCDWRSFYREVCMEIVIDESNMLGGSGKIVEINESKFGKRKYNRRKYVNSKWVFGGVERGSNKCFFRVFESRDKGNLLDVIKTYILPGSTIYSDCWRSYDCLEDEGFQLLKDSHSLTFKNAETDEHMNTIDGTWSSIKKHLPRRIATGQSYSYLAEYMWQRSHSSSGDLMR</sequence>
<dbReference type="AlphaFoldDB" id="A0A0P4VM47"/>
<dbReference type="EMBL" id="GDKW01003082">
    <property type="protein sequence ID" value="JAI53513.1"/>
    <property type="molecule type" value="mRNA"/>
</dbReference>
<feature type="domain" description="ISXO2-like transposase" evidence="1">
    <location>
        <begin position="119"/>
        <end position="259"/>
    </location>
</feature>
<evidence type="ECO:0000259" key="1">
    <source>
        <dbReference type="SMART" id="SM01126"/>
    </source>
</evidence>
<feature type="non-terminal residue" evidence="2">
    <location>
        <position position="268"/>
    </location>
</feature>
<organism evidence="2">
    <name type="scientific">Rhodnius neglectus</name>
    <dbReference type="NCBI Taxonomy" id="72488"/>
    <lineage>
        <taxon>Eukaryota</taxon>
        <taxon>Metazoa</taxon>
        <taxon>Ecdysozoa</taxon>
        <taxon>Arthropoda</taxon>
        <taxon>Hexapoda</taxon>
        <taxon>Insecta</taxon>
        <taxon>Pterygota</taxon>
        <taxon>Neoptera</taxon>
        <taxon>Paraneoptera</taxon>
        <taxon>Hemiptera</taxon>
        <taxon>Heteroptera</taxon>
        <taxon>Panheteroptera</taxon>
        <taxon>Cimicomorpha</taxon>
        <taxon>Reduviidae</taxon>
        <taxon>Triatominae</taxon>
        <taxon>Rhodnius</taxon>
    </lineage>
</organism>
<reference evidence="2" key="1">
    <citation type="journal article" date="2016" name="PLoS Negl. Trop. Dis.">
        <title>A Deep Insight into the Sialome of Rhodnius neglectus, a Vector of Chagas Disease.</title>
        <authorList>
            <person name="Santiago P.B."/>
            <person name="Assumpcao T.C."/>
            <person name="Araujo C.N."/>
            <person name="Bastos I.M."/>
            <person name="Neves D."/>
            <person name="Silva I.G."/>
            <person name="Charneau S."/>
            <person name="Queiroz R.M."/>
            <person name="Raiol T."/>
            <person name="Oliveira J.V."/>
            <person name="Sousa M.V."/>
            <person name="Calvo E."/>
            <person name="Ribeiro J.M."/>
            <person name="Santana J.M."/>
        </authorList>
    </citation>
    <scope>NUCLEOTIDE SEQUENCE</scope>
    <source>
        <tissue evidence="2">Salivary glands</tissue>
    </source>
</reference>
<dbReference type="PANTHER" id="PTHR47163:SF2">
    <property type="entry name" value="SI:DKEY-17M8.2"/>
    <property type="match status" value="1"/>
</dbReference>
<feature type="non-terminal residue" evidence="2">
    <location>
        <position position="1"/>
    </location>
</feature>
<dbReference type="PANTHER" id="PTHR47163">
    <property type="entry name" value="DDE_TNP_IS1595 DOMAIN-CONTAINING PROTEIN"/>
    <property type="match status" value="1"/>
</dbReference>